<name>A0A1C7MJ48_GRIFR</name>
<feature type="compositionally biased region" description="Basic and acidic residues" evidence="1">
    <location>
        <begin position="34"/>
        <end position="48"/>
    </location>
</feature>
<organism evidence="2 3">
    <name type="scientific">Grifola frondosa</name>
    <name type="common">Maitake</name>
    <name type="synonym">Polyporus frondosus</name>
    <dbReference type="NCBI Taxonomy" id="5627"/>
    <lineage>
        <taxon>Eukaryota</taxon>
        <taxon>Fungi</taxon>
        <taxon>Dikarya</taxon>
        <taxon>Basidiomycota</taxon>
        <taxon>Agaricomycotina</taxon>
        <taxon>Agaricomycetes</taxon>
        <taxon>Polyporales</taxon>
        <taxon>Grifolaceae</taxon>
        <taxon>Grifola</taxon>
    </lineage>
</organism>
<comment type="caution">
    <text evidence="2">The sequence shown here is derived from an EMBL/GenBank/DDBJ whole genome shotgun (WGS) entry which is preliminary data.</text>
</comment>
<sequence length="184" mass="19688">MTSCTRICENAAVHVEDSRSINTRDKLNLVLHARPQEHADRNSTEDAHPNGSERLPQDRVPETHALPPPRARAELEYSDAHHEHDRAGVRGVADDGIRAACDEAVLVAYGELEGEEATEVAVAREADQGAGGEEAPASEECGRDAHAGGRGGVAWHVEYQLCERVCGVVVRENDGGLGEAAEGD</sequence>
<reference evidence="2 3" key="1">
    <citation type="submission" date="2016-03" db="EMBL/GenBank/DDBJ databases">
        <title>Whole genome sequencing of Grifola frondosa 9006-11.</title>
        <authorList>
            <person name="Min B."/>
            <person name="Park H."/>
            <person name="Kim J.-G."/>
            <person name="Cho H."/>
            <person name="Oh Y.-L."/>
            <person name="Kong W.-S."/>
            <person name="Choi I.-G."/>
        </authorList>
    </citation>
    <scope>NUCLEOTIDE SEQUENCE [LARGE SCALE GENOMIC DNA]</scope>
    <source>
        <strain evidence="2 3">9006-11</strain>
    </source>
</reference>
<proteinExistence type="predicted"/>
<accession>A0A1C7MJ48</accession>
<keyword evidence="3" id="KW-1185">Reference proteome</keyword>
<evidence type="ECO:0000313" key="3">
    <source>
        <dbReference type="Proteomes" id="UP000092993"/>
    </source>
</evidence>
<dbReference type="Proteomes" id="UP000092993">
    <property type="component" value="Unassembled WGS sequence"/>
</dbReference>
<gene>
    <name evidence="2" type="ORF">A0H81_03193</name>
</gene>
<feature type="region of interest" description="Disordered" evidence="1">
    <location>
        <begin position="34"/>
        <end position="66"/>
    </location>
</feature>
<evidence type="ECO:0000256" key="1">
    <source>
        <dbReference type="SAM" id="MobiDB-lite"/>
    </source>
</evidence>
<dbReference type="AlphaFoldDB" id="A0A1C7MJ48"/>
<feature type="region of interest" description="Disordered" evidence="1">
    <location>
        <begin position="125"/>
        <end position="147"/>
    </location>
</feature>
<dbReference type="EMBL" id="LUGG01000003">
    <property type="protein sequence ID" value="OBZ76903.1"/>
    <property type="molecule type" value="Genomic_DNA"/>
</dbReference>
<evidence type="ECO:0000313" key="2">
    <source>
        <dbReference type="EMBL" id="OBZ76903.1"/>
    </source>
</evidence>
<protein>
    <submittedName>
        <fullName evidence="2">Uncharacterized protein</fullName>
    </submittedName>
</protein>